<keyword evidence="3" id="KW-1185">Reference proteome</keyword>
<dbReference type="Proteomes" id="UP000679179">
    <property type="component" value="Unassembled WGS sequence"/>
</dbReference>
<dbReference type="Pfam" id="PF13229">
    <property type="entry name" value="Beta_helix"/>
    <property type="match status" value="1"/>
</dbReference>
<comment type="caution">
    <text evidence="2">The sequence shown here is derived from an EMBL/GenBank/DDBJ whole genome shotgun (WGS) entry which is preliminary data.</text>
</comment>
<gene>
    <name evidence="2" type="ORF">CPJCM30710_13900</name>
</gene>
<dbReference type="SMART" id="SM00710">
    <property type="entry name" value="PbH1"/>
    <property type="match status" value="6"/>
</dbReference>
<dbReference type="RefSeq" id="WP_212903451.1">
    <property type="nucleotide sequence ID" value="NZ_BOPZ01000009.1"/>
</dbReference>
<dbReference type="InterPro" id="IPR012334">
    <property type="entry name" value="Pectin_lyas_fold"/>
</dbReference>
<dbReference type="SUPFAM" id="SSF51126">
    <property type="entry name" value="Pectin lyase-like"/>
    <property type="match status" value="1"/>
</dbReference>
<evidence type="ECO:0000313" key="2">
    <source>
        <dbReference type="EMBL" id="GIM28724.1"/>
    </source>
</evidence>
<accession>A0A919VE40</accession>
<feature type="domain" description="Right handed beta helix" evidence="1">
    <location>
        <begin position="242"/>
        <end position="348"/>
    </location>
</feature>
<sequence length="764" mass="84703">MTTTSNNNVGNAYEIELTRWGIFNDGTNAVQTRAGINNALNWASQNGYNEVILSSGVYLVDVQYERNGTFASGSIQIPSNMVFKMGKDTVVKMQPNTSPWYLIFGFKYTHDITVRGGKVVGDRNEHATELKVFMEPGGVNADGTLNNDPTKIRSTIINRRDNIGLLSFWRAHPSSHIKTSVYSFYQYDNNMKFVNFRTNGDFNSPSGRGWFGTIDEVNKMIIVVSVQAIDPTWSDPTNVNRPYITIDNQYYTHESGHGFGMYASKNICIDNVEVCDMTGDGFDVSYIYKNFDLGEKYSFDEASEHTVIQNCDIYNCRRQGISVTGGNNVHILNNKIHHINGTLPSYGIDLEVMEGTMNIRRAPDPLDPSAPFLRVNEDIFINNNIFYNNARGDITNPDGWNVFITNNHFKSPSLATVSGFGKKMIISNNIFDKGTSLWTESSIEDLIVSNNILVSANFNFRGSKRALISNCIFYGGMLYGTTSSGWVGQPTVNVNSSIFTIKNHDMGNDAEVVVEKGSGTLPPELSETKIYYVVNRTNDTFQLSLMKKGTPITITNAGSGWCVTRSSYSGVTIDGLLFYREKADTTSTAISLLMRGGVIRNVYIQGYGYGINATNELGYTGKPTIVENMTVVNYFMVSLPGAIYSNCNFIKGNAPDRIGEDININNYIGHGKTEFRNCYFDAKSYLPLSIDKCNFLNCHFIGTSLTTSSTNKVLTVLNCLFENSSINTMSSSADSIATIVNNVIKSGNLNLKPTDVNQHNVIIP</sequence>
<dbReference type="EMBL" id="BOPZ01000009">
    <property type="protein sequence ID" value="GIM28724.1"/>
    <property type="molecule type" value="Genomic_DNA"/>
</dbReference>
<reference evidence="2" key="1">
    <citation type="submission" date="2021-03" db="EMBL/GenBank/DDBJ databases">
        <title>Taxonomic study of Clostridium polyendosporum from meadow-gley soil under rice.</title>
        <authorList>
            <person name="Kobayashi H."/>
            <person name="Tanizawa Y."/>
            <person name="Yagura M."/>
        </authorList>
    </citation>
    <scope>NUCLEOTIDE SEQUENCE</scope>
    <source>
        <strain evidence="2">JCM 30710</strain>
    </source>
</reference>
<evidence type="ECO:0000259" key="1">
    <source>
        <dbReference type="Pfam" id="PF13229"/>
    </source>
</evidence>
<dbReference type="AlphaFoldDB" id="A0A919VE40"/>
<dbReference type="Gene3D" id="2.160.20.10">
    <property type="entry name" value="Single-stranded right-handed beta-helix, Pectin lyase-like"/>
    <property type="match status" value="1"/>
</dbReference>
<evidence type="ECO:0000313" key="3">
    <source>
        <dbReference type="Proteomes" id="UP000679179"/>
    </source>
</evidence>
<dbReference type="InterPro" id="IPR039448">
    <property type="entry name" value="Beta_helix"/>
</dbReference>
<dbReference type="InterPro" id="IPR006626">
    <property type="entry name" value="PbH1"/>
</dbReference>
<name>A0A919VE40_9CLOT</name>
<proteinExistence type="predicted"/>
<protein>
    <recommendedName>
        <fullName evidence="1">Right handed beta helix domain-containing protein</fullName>
    </recommendedName>
</protein>
<dbReference type="InterPro" id="IPR011050">
    <property type="entry name" value="Pectin_lyase_fold/virulence"/>
</dbReference>
<organism evidence="2 3">
    <name type="scientific">Clostridium polyendosporum</name>
    <dbReference type="NCBI Taxonomy" id="69208"/>
    <lineage>
        <taxon>Bacteria</taxon>
        <taxon>Bacillati</taxon>
        <taxon>Bacillota</taxon>
        <taxon>Clostridia</taxon>
        <taxon>Eubacteriales</taxon>
        <taxon>Clostridiaceae</taxon>
        <taxon>Clostridium</taxon>
    </lineage>
</organism>